<protein>
    <recommendedName>
        <fullName evidence="3">Sulfotransferase family protein</fullName>
    </recommendedName>
</protein>
<dbReference type="Proteomes" id="UP000031521">
    <property type="component" value="Chromosome"/>
</dbReference>
<gene>
    <name evidence="1" type="ORF">P73_0702</name>
</gene>
<dbReference type="HOGENOM" id="CLU_893387_0_0_5"/>
<evidence type="ECO:0008006" key="3">
    <source>
        <dbReference type="Google" id="ProtNLM"/>
    </source>
</evidence>
<dbReference type="STRING" id="1208324.P73_0702"/>
<dbReference type="AlphaFoldDB" id="A0A0B5DYV9"/>
<organism evidence="1 2">
    <name type="scientific">Celeribacter indicus</name>
    <dbReference type="NCBI Taxonomy" id="1208324"/>
    <lineage>
        <taxon>Bacteria</taxon>
        <taxon>Pseudomonadati</taxon>
        <taxon>Pseudomonadota</taxon>
        <taxon>Alphaproteobacteria</taxon>
        <taxon>Rhodobacterales</taxon>
        <taxon>Roseobacteraceae</taxon>
        <taxon>Celeribacter</taxon>
    </lineage>
</organism>
<name>A0A0B5DYV9_9RHOB</name>
<accession>A0A0B5DYV9</accession>
<dbReference type="Gene3D" id="3.40.50.300">
    <property type="entry name" value="P-loop containing nucleotide triphosphate hydrolases"/>
    <property type="match status" value="1"/>
</dbReference>
<dbReference type="InterPro" id="IPR027417">
    <property type="entry name" value="P-loop_NTPase"/>
</dbReference>
<dbReference type="EMBL" id="CP004393">
    <property type="protein sequence ID" value="AJE45417.1"/>
    <property type="molecule type" value="Genomic_DNA"/>
</dbReference>
<evidence type="ECO:0000313" key="1">
    <source>
        <dbReference type="EMBL" id="AJE45417.1"/>
    </source>
</evidence>
<evidence type="ECO:0000313" key="2">
    <source>
        <dbReference type="Proteomes" id="UP000031521"/>
    </source>
</evidence>
<sequence>MHEETHTVGAIAPVFRHAASAWFLSETNFGIKMAVTTISPDILRQEATGLRVPPPHDLLRNDGARGRFLPEALFIRARLVYRRRAYASGRKTSPFALYRREDIVFVHVPKNAGTFINSIVYPGLPAERSTEINAHHSAQYLARLDRRAFEALPKFAILRHPAARLKSAFNYLKFKTPFETDRAFAARALAPFADFEAFCRTITPEGFAALLDWPHFQPQVSFLCDPAGRLMVDALTTFEGMETGLARLGAAFGKRWPAIEVRTDTERPSQPAMDFVTRWYAGDLRLWEIVRAAPEDFCQVAAAPSVTRRAG</sequence>
<dbReference type="KEGG" id="cid:P73_0702"/>
<keyword evidence="2" id="KW-1185">Reference proteome</keyword>
<proteinExistence type="predicted"/>
<reference evidence="1 2" key="1">
    <citation type="journal article" date="2014" name="Int. J. Syst. Evol. Microbiol.">
        <title>Celeribacter indicus sp. nov., a polycyclic aromatic hydrocarbon-degrading bacterium from deep-sea sediment and reclassification of Huaishuia halophila as Celeribacter halophilus comb. nov.</title>
        <authorList>
            <person name="Lai Q."/>
            <person name="Cao J."/>
            <person name="Yuan J."/>
            <person name="Li F."/>
            <person name="Shao Z."/>
        </authorList>
    </citation>
    <scope>NUCLEOTIDE SEQUENCE [LARGE SCALE GENOMIC DNA]</scope>
    <source>
        <strain evidence="1">P73</strain>
    </source>
</reference>